<comment type="caution">
    <text evidence="3">The sequence shown here is derived from an EMBL/GenBank/DDBJ whole genome shotgun (WGS) entry which is preliminary data.</text>
</comment>
<name>A0A1V9R1S4_9LACO</name>
<proteinExistence type="predicted"/>
<gene>
    <name evidence="3" type="ORF">B6U60_04020</name>
</gene>
<evidence type="ECO:0008006" key="5">
    <source>
        <dbReference type="Google" id="ProtNLM"/>
    </source>
</evidence>
<evidence type="ECO:0000256" key="2">
    <source>
        <dbReference type="ARBA" id="ARBA00023125"/>
    </source>
</evidence>
<keyword evidence="2" id="KW-0238">DNA-binding</keyword>
<dbReference type="AlphaFoldDB" id="A0A1V9R1S4"/>
<evidence type="ECO:0000256" key="1">
    <source>
        <dbReference type="ARBA" id="ARBA00022747"/>
    </source>
</evidence>
<dbReference type="SUPFAM" id="SSF116734">
    <property type="entry name" value="DNA methylase specificity domain"/>
    <property type="match status" value="1"/>
</dbReference>
<dbReference type="GO" id="GO:0009307">
    <property type="term" value="P:DNA restriction-modification system"/>
    <property type="evidence" value="ECO:0007669"/>
    <property type="project" value="UniProtKB-KW"/>
</dbReference>
<evidence type="ECO:0000313" key="4">
    <source>
        <dbReference type="Proteomes" id="UP000192638"/>
    </source>
</evidence>
<evidence type="ECO:0000313" key="3">
    <source>
        <dbReference type="EMBL" id="OQQ84475.1"/>
    </source>
</evidence>
<dbReference type="Proteomes" id="UP000192638">
    <property type="component" value="Unassembled WGS sequence"/>
</dbReference>
<sequence>MVDFRTYEVVKLEDVAEYARAKQGKIYPAGTSTLQISATRGGIGFLSEPGYVHTKNVAIIPQAGIDPLYFNIAMQRNIDLFMHKYATGINIQEHEVGKFPIYLHDYETQKAIVAMFRQLEHEMEVERDTVNALKDLKSNTLKNMFV</sequence>
<dbReference type="RefSeq" id="WP_081530458.1">
    <property type="nucleotide sequence ID" value="NZ_NBEB01000040.1"/>
</dbReference>
<dbReference type="GO" id="GO:0003677">
    <property type="term" value="F:DNA binding"/>
    <property type="evidence" value="ECO:0007669"/>
    <property type="project" value="UniProtKB-KW"/>
</dbReference>
<reference evidence="3 4" key="1">
    <citation type="submission" date="2017-03" db="EMBL/GenBank/DDBJ databases">
        <title>Phylogenomics and comparative genomics of Lactobacillus salivarius, a mammalian gut commensal.</title>
        <authorList>
            <person name="Harris H.M."/>
        </authorList>
    </citation>
    <scope>NUCLEOTIDE SEQUENCE [LARGE SCALE GENOMIC DNA]</scope>
    <source>
        <strain evidence="3 4">LMG 14477</strain>
    </source>
</reference>
<organism evidence="3 4">
    <name type="scientific">Ligilactobacillus salivarius</name>
    <dbReference type="NCBI Taxonomy" id="1624"/>
    <lineage>
        <taxon>Bacteria</taxon>
        <taxon>Bacillati</taxon>
        <taxon>Bacillota</taxon>
        <taxon>Bacilli</taxon>
        <taxon>Lactobacillales</taxon>
        <taxon>Lactobacillaceae</taxon>
        <taxon>Ligilactobacillus</taxon>
    </lineage>
</organism>
<dbReference type="Gene3D" id="1.10.287.1120">
    <property type="entry name" value="Bipartite methylase S protein"/>
    <property type="match status" value="1"/>
</dbReference>
<dbReference type="InterPro" id="IPR044946">
    <property type="entry name" value="Restrct_endonuc_typeI_TRD_sf"/>
</dbReference>
<accession>A0A1V9R1S4</accession>
<keyword evidence="1" id="KW-0680">Restriction system</keyword>
<protein>
    <recommendedName>
        <fullName evidence="5">Restriction endonuclease subunit S</fullName>
    </recommendedName>
</protein>
<dbReference type="Gene3D" id="3.90.220.20">
    <property type="entry name" value="DNA methylase specificity domains"/>
    <property type="match status" value="1"/>
</dbReference>
<dbReference type="EMBL" id="NBEB01000040">
    <property type="protein sequence ID" value="OQQ84475.1"/>
    <property type="molecule type" value="Genomic_DNA"/>
</dbReference>